<dbReference type="PANTHER" id="PTHR45624:SF45">
    <property type="entry name" value="MITOCHONDRIAL CARRIER"/>
    <property type="match status" value="1"/>
</dbReference>
<keyword evidence="3 10" id="KW-0813">Transport</keyword>
<keyword evidence="11" id="KW-0732">Signal</keyword>
<feature type="repeat" description="Solcar" evidence="9">
    <location>
        <begin position="133"/>
        <end position="217"/>
    </location>
</feature>
<comment type="subcellular location">
    <subcellularLocation>
        <location evidence="1">Mitochondrion membrane</location>
        <topology evidence="1">Multi-pass membrane protein</topology>
    </subcellularLocation>
</comment>
<evidence type="ECO:0000313" key="13">
    <source>
        <dbReference type="Proteomes" id="UP000325313"/>
    </source>
</evidence>
<dbReference type="InterPro" id="IPR023395">
    <property type="entry name" value="MCP_dom_sf"/>
</dbReference>
<dbReference type="Proteomes" id="UP000325313">
    <property type="component" value="Unassembled WGS sequence"/>
</dbReference>
<keyword evidence="8 9" id="KW-0472">Membrane</keyword>
<protein>
    <submittedName>
        <fullName evidence="12">Uncharacterized protein</fullName>
    </submittedName>
</protein>
<evidence type="ECO:0000256" key="6">
    <source>
        <dbReference type="ARBA" id="ARBA00022989"/>
    </source>
</evidence>
<dbReference type="InterPro" id="IPR018108">
    <property type="entry name" value="MCP_transmembrane"/>
</dbReference>
<keyword evidence="6" id="KW-1133">Transmembrane helix</keyword>
<dbReference type="Gene3D" id="1.50.40.10">
    <property type="entry name" value="Mitochondrial carrier domain"/>
    <property type="match status" value="1"/>
</dbReference>
<evidence type="ECO:0000313" key="12">
    <source>
        <dbReference type="EMBL" id="KAA1078595.1"/>
    </source>
</evidence>
<dbReference type="SUPFAM" id="SSF103506">
    <property type="entry name" value="Mitochondrial carrier"/>
    <property type="match status" value="1"/>
</dbReference>
<comment type="caution">
    <text evidence="12">The sequence shown here is derived from an EMBL/GenBank/DDBJ whole genome shotgun (WGS) entry which is preliminary data.</text>
</comment>
<keyword evidence="4 9" id="KW-0812">Transmembrane</keyword>
<dbReference type="PANTHER" id="PTHR45624">
    <property type="entry name" value="MITOCHONDRIAL BASIC AMINO ACIDS TRANSPORTER-RELATED"/>
    <property type="match status" value="1"/>
</dbReference>
<feature type="signal peptide" evidence="11">
    <location>
        <begin position="1"/>
        <end position="20"/>
    </location>
</feature>
<evidence type="ECO:0000256" key="10">
    <source>
        <dbReference type="RuleBase" id="RU000488"/>
    </source>
</evidence>
<sequence>MLSPLFGVAGVNSLLFGAYAVSKRIVSPYPDLTVLQTALAGSMAGAVNSVLASPVEMFKVRMQAQYGKPNDLRLRDAVRLMWEEWGFRQGIMRGFWVTVAREIPAYAGFYTGFEVSKQAFQKRYGSAQTLPVWTLLCSGAMGGIGYWTCCYPLDVIKSRIQMADRPPKGINYIADTWRKICKEEGARALFRGLVPTYLRAVPAAASTFVGYELTMEFLKNHTSI</sequence>
<evidence type="ECO:0000256" key="4">
    <source>
        <dbReference type="ARBA" id="ARBA00022692"/>
    </source>
</evidence>
<evidence type="ECO:0000256" key="3">
    <source>
        <dbReference type="ARBA" id="ARBA00022448"/>
    </source>
</evidence>
<keyword evidence="7" id="KW-0496">Mitochondrion</keyword>
<dbReference type="GO" id="GO:0031966">
    <property type="term" value="C:mitochondrial membrane"/>
    <property type="evidence" value="ECO:0007669"/>
    <property type="project" value="UniProtKB-SubCell"/>
</dbReference>
<dbReference type="GO" id="GO:0000064">
    <property type="term" value="F:L-ornithine transmembrane transporter activity"/>
    <property type="evidence" value="ECO:0007669"/>
    <property type="project" value="TreeGrafter"/>
</dbReference>
<accession>A0A5B0MNR4</accession>
<dbReference type="InterPro" id="IPR050567">
    <property type="entry name" value="Mitochondrial_Carrier"/>
</dbReference>
<evidence type="ECO:0000256" key="11">
    <source>
        <dbReference type="SAM" id="SignalP"/>
    </source>
</evidence>
<organism evidence="12 13">
    <name type="scientific">Puccinia graminis f. sp. tritici</name>
    <dbReference type="NCBI Taxonomy" id="56615"/>
    <lineage>
        <taxon>Eukaryota</taxon>
        <taxon>Fungi</taxon>
        <taxon>Dikarya</taxon>
        <taxon>Basidiomycota</taxon>
        <taxon>Pucciniomycotina</taxon>
        <taxon>Pucciniomycetes</taxon>
        <taxon>Pucciniales</taxon>
        <taxon>Pucciniaceae</taxon>
        <taxon>Puccinia</taxon>
    </lineage>
</organism>
<evidence type="ECO:0000256" key="9">
    <source>
        <dbReference type="PROSITE-ProRule" id="PRU00282"/>
    </source>
</evidence>
<dbReference type="PROSITE" id="PS50920">
    <property type="entry name" value="SOLCAR"/>
    <property type="match status" value="2"/>
</dbReference>
<feature type="chain" id="PRO_5022849066" evidence="11">
    <location>
        <begin position="21"/>
        <end position="224"/>
    </location>
</feature>
<dbReference type="EMBL" id="VDEP01000449">
    <property type="protein sequence ID" value="KAA1078595.1"/>
    <property type="molecule type" value="Genomic_DNA"/>
</dbReference>
<proteinExistence type="inferred from homology"/>
<dbReference type="GO" id="GO:1990575">
    <property type="term" value="P:mitochondrial L-ornithine transmembrane transport"/>
    <property type="evidence" value="ECO:0007669"/>
    <property type="project" value="TreeGrafter"/>
</dbReference>
<evidence type="ECO:0000256" key="5">
    <source>
        <dbReference type="ARBA" id="ARBA00022737"/>
    </source>
</evidence>
<reference evidence="12 13" key="1">
    <citation type="submission" date="2019-05" db="EMBL/GenBank/DDBJ databases">
        <title>Emergence of the Ug99 lineage of the wheat stem rust pathogen through somatic hybridization.</title>
        <authorList>
            <person name="Li F."/>
            <person name="Upadhyaya N.M."/>
            <person name="Sperschneider J."/>
            <person name="Matny O."/>
            <person name="Nguyen-Phuc H."/>
            <person name="Mago R."/>
            <person name="Raley C."/>
            <person name="Miller M.E."/>
            <person name="Silverstein K.A.T."/>
            <person name="Henningsen E."/>
            <person name="Hirsch C.D."/>
            <person name="Visser B."/>
            <person name="Pretorius Z.A."/>
            <person name="Steffenson B.J."/>
            <person name="Schwessinger B."/>
            <person name="Dodds P.N."/>
            <person name="Figueroa M."/>
        </authorList>
    </citation>
    <scope>NUCLEOTIDE SEQUENCE [LARGE SCALE GENOMIC DNA]</scope>
    <source>
        <strain evidence="12 13">Ug99</strain>
    </source>
</reference>
<dbReference type="AlphaFoldDB" id="A0A5B0MNR4"/>
<name>A0A5B0MNR4_PUCGR</name>
<feature type="repeat" description="Solcar" evidence="9">
    <location>
        <begin position="32"/>
        <end position="119"/>
    </location>
</feature>
<dbReference type="Pfam" id="PF00153">
    <property type="entry name" value="Mito_carr"/>
    <property type="match status" value="2"/>
</dbReference>
<comment type="similarity">
    <text evidence="2 10">Belongs to the mitochondrial carrier (TC 2.A.29) family.</text>
</comment>
<gene>
    <name evidence="12" type="ORF">PGTUg99_010557</name>
</gene>
<evidence type="ECO:0000256" key="2">
    <source>
        <dbReference type="ARBA" id="ARBA00006375"/>
    </source>
</evidence>
<keyword evidence="5" id="KW-0677">Repeat</keyword>
<evidence type="ECO:0000256" key="8">
    <source>
        <dbReference type="ARBA" id="ARBA00023136"/>
    </source>
</evidence>
<evidence type="ECO:0000256" key="1">
    <source>
        <dbReference type="ARBA" id="ARBA00004225"/>
    </source>
</evidence>
<evidence type="ECO:0000256" key="7">
    <source>
        <dbReference type="ARBA" id="ARBA00023128"/>
    </source>
</evidence>